<name>A0A409VNL4_9AGAR</name>
<dbReference type="OrthoDB" id="3269480at2759"/>
<dbReference type="STRING" id="231916.A0A409VNL4"/>
<dbReference type="EMBL" id="NHYE01005607">
    <property type="protein sequence ID" value="PPQ67818.1"/>
    <property type="molecule type" value="Genomic_DNA"/>
</dbReference>
<feature type="compositionally biased region" description="Basic and acidic residues" evidence="1">
    <location>
        <begin position="333"/>
        <end position="342"/>
    </location>
</feature>
<keyword evidence="3" id="KW-1185">Reference proteome</keyword>
<feature type="compositionally biased region" description="Pro residues" evidence="1">
    <location>
        <begin position="88"/>
        <end position="102"/>
    </location>
</feature>
<evidence type="ECO:0000256" key="1">
    <source>
        <dbReference type="SAM" id="MobiDB-lite"/>
    </source>
</evidence>
<reference evidence="2 3" key="1">
    <citation type="journal article" date="2018" name="Evol. Lett.">
        <title>Horizontal gene cluster transfer increased hallucinogenic mushroom diversity.</title>
        <authorList>
            <person name="Reynolds H.T."/>
            <person name="Vijayakumar V."/>
            <person name="Gluck-Thaler E."/>
            <person name="Korotkin H.B."/>
            <person name="Matheny P.B."/>
            <person name="Slot J.C."/>
        </authorList>
    </citation>
    <scope>NUCLEOTIDE SEQUENCE [LARGE SCALE GENOMIC DNA]</scope>
    <source>
        <strain evidence="2 3">SRW20</strain>
    </source>
</reference>
<feature type="compositionally biased region" description="Polar residues" evidence="1">
    <location>
        <begin position="252"/>
        <end position="262"/>
    </location>
</feature>
<gene>
    <name evidence="2" type="ORF">CVT26_007065</name>
</gene>
<feature type="compositionally biased region" description="Basic and acidic residues" evidence="1">
    <location>
        <begin position="200"/>
        <end position="218"/>
    </location>
</feature>
<dbReference type="Proteomes" id="UP000284706">
    <property type="component" value="Unassembled WGS sequence"/>
</dbReference>
<feature type="compositionally biased region" description="Polar residues" evidence="1">
    <location>
        <begin position="597"/>
        <end position="606"/>
    </location>
</feature>
<feature type="compositionally biased region" description="Pro residues" evidence="1">
    <location>
        <begin position="125"/>
        <end position="141"/>
    </location>
</feature>
<comment type="caution">
    <text evidence="2">The sequence shown here is derived from an EMBL/GenBank/DDBJ whole genome shotgun (WGS) entry which is preliminary data.</text>
</comment>
<feature type="compositionally biased region" description="Polar residues" evidence="1">
    <location>
        <begin position="300"/>
        <end position="316"/>
    </location>
</feature>
<dbReference type="PROSITE" id="PS50330">
    <property type="entry name" value="UIM"/>
    <property type="match status" value="1"/>
</dbReference>
<feature type="compositionally biased region" description="Basic and acidic residues" evidence="1">
    <location>
        <begin position="428"/>
        <end position="455"/>
    </location>
</feature>
<feature type="compositionally biased region" description="Polar residues" evidence="1">
    <location>
        <begin position="463"/>
        <end position="492"/>
    </location>
</feature>
<feature type="region of interest" description="Disordered" evidence="1">
    <location>
        <begin position="844"/>
        <end position="863"/>
    </location>
</feature>
<sequence length="874" mass="95854">MDRRPPYPLNVPVDRGEGPSQGVSYQQPHVLDPGHGPQTVHRSDLLFMNSNPHMNYTRRPDPRQNPAPSPISTQLYPYHQQAFYQNVSPPPPPPSSTRPIPYPAYSYPQNPPYYDHRQRATSVPARPPPPVIPPPLPPKPIVYPALGPARDEPAPYTAPLRPPPPLPLEKPIQGPPPLPSPEDDSNELAMALALSQSESVQREMLEEQLRRKEEEDLAKALAESVLSSRGDLQSSSASHLAGTNDEALSTEGRLNSSTSRGRAQSAPEHSFSIASSSTEFSHVTDSGYAESIDHDKPNASRASQVSREANSLYSQRIQEEVEPVARSSLDAEPPDKASEHISSRPLSISSASSLPYTRPSPQSNAFDSEEIGNKARAEDNEEYTFQATSPAVAAADLESEDPEITEETILAFDDEAYARQLAAEEEELARQEQEQFRSEEKRKLAESYDKYDKEPSLPAYSSVGASSQSPEKVTSDLSAFQTFSTTPLSSRPIQYPTAGRDRYSDNQTHPASASSSPIIPPSLSVMPVVYPSLGQHTESDARSEASHHSSIQSSSSPANNHADPPHTGGQTLNRLSNSSPPIGSSSPVSSGRRISGQGAQSPSQGMLNANHFIDRELLMGVSIGFTPPPISTRLVPMQGPMPNIISLPYARCPPLHLQAPDWRHLLRLMARLSGTRIEPTVEAMAISKSDLRLRTVVQFLKPHPASNEWRTIVWFSIDHPVPPNTPGASRYLTGNPNLLPWSYTLSPVPMLLRDAHDTHLSKTYTIPTSEAVPLPTLPITFPNLALYLQAALDYSRHHSGDQASGVGKLGKMVQMCYPNLQQGRSEFDVPERSTMGHLFKRVMGRGNKDKRKGKGTNNEETYQLVTPFVPDEWG</sequence>
<feature type="compositionally biased region" description="Basic residues" evidence="1">
    <location>
        <begin position="844"/>
        <end position="854"/>
    </location>
</feature>
<organism evidence="2 3">
    <name type="scientific">Gymnopilus dilepis</name>
    <dbReference type="NCBI Taxonomy" id="231916"/>
    <lineage>
        <taxon>Eukaryota</taxon>
        <taxon>Fungi</taxon>
        <taxon>Dikarya</taxon>
        <taxon>Basidiomycota</taxon>
        <taxon>Agaricomycotina</taxon>
        <taxon>Agaricomycetes</taxon>
        <taxon>Agaricomycetidae</taxon>
        <taxon>Agaricales</taxon>
        <taxon>Agaricineae</taxon>
        <taxon>Hymenogastraceae</taxon>
        <taxon>Gymnopilus</taxon>
    </lineage>
</organism>
<feature type="region of interest" description="Disordered" evidence="1">
    <location>
        <begin position="1"/>
        <end position="402"/>
    </location>
</feature>
<feature type="compositionally biased region" description="Low complexity" evidence="1">
    <location>
        <begin position="576"/>
        <end position="596"/>
    </location>
</feature>
<feature type="compositionally biased region" description="Low complexity" evidence="1">
    <location>
        <begin position="343"/>
        <end position="355"/>
    </location>
</feature>
<feature type="compositionally biased region" description="Pro residues" evidence="1">
    <location>
        <begin position="160"/>
        <end position="180"/>
    </location>
</feature>
<dbReference type="AlphaFoldDB" id="A0A409VNL4"/>
<feature type="region of interest" description="Disordered" evidence="1">
    <location>
        <begin position="425"/>
        <end position="523"/>
    </location>
</feature>
<feature type="compositionally biased region" description="Polar residues" evidence="1">
    <location>
        <begin position="225"/>
        <end position="238"/>
    </location>
</feature>
<evidence type="ECO:0000313" key="3">
    <source>
        <dbReference type="Proteomes" id="UP000284706"/>
    </source>
</evidence>
<accession>A0A409VNL4</accession>
<proteinExistence type="predicted"/>
<protein>
    <submittedName>
        <fullName evidence="2">Uncharacterized protein</fullName>
    </submittedName>
</protein>
<dbReference type="SMART" id="SM00726">
    <property type="entry name" value="UIM"/>
    <property type="match status" value="2"/>
</dbReference>
<dbReference type="InterPro" id="IPR003903">
    <property type="entry name" value="UIM_dom"/>
</dbReference>
<feature type="compositionally biased region" description="Basic and acidic residues" evidence="1">
    <location>
        <begin position="537"/>
        <end position="547"/>
    </location>
</feature>
<dbReference type="InParanoid" id="A0A409VNL4"/>
<feature type="region of interest" description="Disordered" evidence="1">
    <location>
        <begin position="536"/>
        <end position="606"/>
    </location>
</feature>
<evidence type="ECO:0000313" key="2">
    <source>
        <dbReference type="EMBL" id="PPQ67818.1"/>
    </source>
</evidence>
<feature type="compositionally biased region" description="Low complexity" evidence="1">
    <location>
        <begin position="268"/>
        <end position="281"/>
    </location>
</feature>